<dbReference type="GO" id="GO:0032541">
    <property type="term" value="C:cortical endoplasmic reticulum"/>
    <property type="evidence" value="ECO:0007669"/>
    <property type="project" value="TreeGrafter"/>
</dbReference>
<keyword evidence="6 16" id="KW-0963">Cytoplasm</keyword>
<dbReference type="InterPro" id="IPR042938">
    <property type="entry name" value="Sfh5"/>
</dbReference>
<keyword evidence="20" id="KW-1185">Reference proteome</keyword>
<dbReference type="EMBL" id="MU006778">
    <property type="protein sequence ID" value="KAF2645075.1"/>
    <property type="molecule type" value="Genomic_DNA"/>
</dbReference>
<comment type="cofactor">
    <cofactor evidence="1">
        <name>heme b</name>
        <dbReference type="ChEBI" id="CHEBI:60344"/>
    </cofactor>
</comment>
<keyword evidence="11" id="KW-0408">Iron</keyword>
<dbReference type="SUPFAM" id="SSF52087">
    <property type="entry name" value="CRAL/TRIO domain"/>
    <property type="match status" value="1"/>
</dbReference>
<keyword evidence="5 16" id="KW-0813">Transport</keyword>
<evidence type="ECO:0000256" key="11">
    <source>
        <dbReference type="ARBA" id="ARBA00023004"/>
    </source>
</evidence>
<evidence type="ECO:0000313" key="20">
    <source>
        <dbReference type="Proteomes" id="UP000799753"/>
    </source>
</evidence>
<evidence type="ECO:0000256" key="16">
    <source>
        <dbReference type="RuleBase" id="RU367059"/>
    </source>
</evidence>
<dbReference type="PROSITE" id="PS50191">
    <property type="entry name" value="CRAL_TRIO"/>
    <property type="match status" value="1"/>
</dbReference>
<dbReference type="CDD" id="cd00170">
    <property type="entry name" value="SEC14"/>
    <property type="match status" value="1"/>
</dbReference>
<dbReference type="InterPro" id="IPR036273">
    <property type="entry name" value="CRAL/TRIO_N_dom_sf"/>
</dbReference>
<dbReference type="GO" id="GO:0005886">
    <property type="term" value="C:plasma membrane"/>
    <property type="evidence" value="ECO:0007669"/>
    <property type="project" value="TreeGrafter"/>
</dbReference>
<sequence length="396" mass="42891">MATKAEDITPTTLADVVPEAAKGDPATGAPVLPPVTFEEKEQDNATPVAESEEKKAEEASAAAAAPTEDATKLAGSDENKPEGEAEATAAADAAAPVADTTGPSEDAKPAESTPNTEGGLVWPDTAADHPLTQFFDLFESLVEESGHDEVFGVKLAKSAPFHTKLILQKFLRANQNDLEKAKQQLLETLKWRKEFDPLKAAGETFPKDKFDGLGYIVEVEGVPKSKADRDVITFNVYGAVKDNKKTFGDLEGFLRWRVALMERSMQKLNLSAATNPIPNFGEGPDPYQGIQIHDYQQVSFVRQDPAVKAATKATIDLLSRHYPETLSRKFFVNVPVFMSWLYSATKLFVAKETAKKFMVLSNGSQVAAQLGKGVPKEYGGDKGELAEIGEGMKLEE</sequence>
<dbReference type="GO" id="GO:0005789">
    <property type="term" value="C:endoplasmic reticulum membrane"/>
    <property type="evidence" value="ECO:0007669"/>
    <property type="project" value="UniProtKB-SubCell"/>
</dbReference>
<dbReference type="OrthoDB" id="75724at2759"/>
<keyword evidence="10 16" id="KW-0492">Microsome</keyword>
<dbReference type="InterPro" id="IPR036865">
    <property type="entry name" value="CRAL-TRIO_dom_sf"/>
</dbReference>
<dbReference type="InterPro" id="IPR001251">
    <property type="entry name" value="CRAL-TRIO_dom"/>
</dbReference>
<evidence type="ECO:0000256" key="10">
    <source>
        <dbReference type="ARBA" id="ARBA00022848"/>
    </source>
</evidence>
<evidence type="ECO:0000256" key="6">
    <source>
        <dbReference type="ARBA" id="ARBA00022490"/>
    </source>
</evidence>
<proteinExistence type="inferred from homology"/>
<comment type="subcellular location">
    <subcellularLocation>
        <location evidence="16">Cytoplasm</location>
    </subcellularLocation>
    <subcellularLocation>
        <location evidence="2 16">Endoplasmic reticulum membrane</location>
        <topology evidence="2 16">Peripheral membrane protein</topology>
    </subcellularLocation>
    <subcellularLocation>
        <location evidence="16">Microsome membrane</location>
        <topology evidence="16">Peripheral membrane protein</topology>
    </subcellularLocation>
</comment>
<gene>
    <name evidence="19" type="ORF">P280DRAFT_187237</name>
</gene>
<dbReference type="PANTHER" id="PTHR47669">
    <property type="entry name" value="PHOSPHATIDYLINOSITOL TRANSFER PROTEIN SFH5"/>
    <property type="match status" value="1"/>
</dbReference>
<name>A0A6A6SBA4_9PLEO</name>
<evidence type="ECO:0000256" key="9">
    <source>
        <dbReference type="ARBA" id="ARBA00022824"/>
    </source>
</evidence>
<dbReference type="Proteomes" id="UP000799753">
    <property type="component" value="Unassembled WGS sequence"/>
</dbReference>
<feature type="region of interest" description="Disordered" evidence="17">
    <location>
        <begin position="1"/>
        <end position="125"/>
    </location>
</feature>
<keyword evidence="8" id="KW-0479">Metal-binding</keyword>
<dbReference type="Gene3D" id="3.40.525.10">
    <property type="entry name" value="CRAL-TRIO lipid binding domain"/>
    <property type="match status" value="1"/>
</dbReference>
<dbReference type="Pfam" id="PF03765">
    <property type="entry name" value="CRAL_TRIO_N"/>
    <property type="match status" value="1"/>
</dbReference>
<comment type="function">
    <text evidence="15">Non-classical phosphatidylinositol (PtdIns) transfer protein (PITP), which exhibits PtdIns-binding/transfer activity in the absence of detectable PtdCho-binding/transfer activity. Regulates PtdIns(4,5)P2 homeostasis at the plasma membrane. Heme-binding protein that may play a role in organic oxidant-induced stress responses.</text>
</comment>
<dbReference type="GO" id="GO:0017157">
    <property type="term" value="P:regulation of exocytosis"/>
    <property type="evidence" value="ECO:0007669"/>
    <property type="project" value="TreeGrafter"/>
</dbReference>
<dbReference type="GO" id="GO:0008526">
    <property type="term" value="F:phosphatidylinositol transfer activity"/>
    <property type="evidence" value="ECO:0007669"/>
    <property type="project" value="UniProtKB-UniRule"/>
</dbReference>
<evidence type="ECO:0000259" key="18">
    <source>
        <dbReference type="PROSITE" id="PS50191"/>
    </source>
</evidence>
<accession>A0A6A6SBA4</accession>
<reference evidence="19" key="1">
    <citation type="journal article" date="2020" name="Stud. Mycol.">
        <title>101 Dothideomycetes genomes: a test case for predicting lifestyles and emergence of pathogens.</title>
        <authorList>
            <person name="Haridas S."/>
            <person name="Albert R."/>
            <person name="Binder M."/>
            <person name="Bloem J."/>
            <person name="Labutti K."/>
            <person name="Salamov A."/>
            <person name="Andreopoulos B."/>
            <person name="Baker S."/>
            <person name="Barry K."/>
            <person name="Bills G."/>
            <person name="Bluhm B."/>
            <person name="Cannon C."/>
            <person name="Castanera R."/>
            <person name="Culley D."/>
            <person name="Daum C."/>
            <person name="Ezra D."/>
            <person name="Gonzalez J."/>
            <person name="Henrissat B."/>
            <person name="Kuo A."/>
            <person name="Liang C."/>
            <person name="Lipzen A."/>
            <person name="Lutzoni F."/>
            <person name="Magnuson J."/>
            <person name="Mondo S."/>
            <person name="Nolan M."/>
            <person name="Ohm R."/>
            <person name="Pangilinan J."/>
            <person name="Park H.-J."/>
            <person name="Ramirez L."/>
            <person name="Alfaro M."/>
            <person name="Sun H."/>
            <person name="Tritt A."/>
            <person name="Yoshinaga Y."/>
            <person name="Zwiers L.-H."/>
            <person name="Turgeon B."/>
            <person name="Goodwin S."/>
            <person name="Spatafora J."/>
            <person name="Crous P."/>
            <person name="Grigoriev I."/>
        </authorList>
    </citation>
    <scope>NUCLEOTIDE SEQUENCE</scope>
    <source>
        <strain evidence="19">CBS 473.64</strain>
    </source>
</reference>
<feature type="domain" description="CRAL-TRIO" evidence="18">
    <location>
        <begin position="253"/>
        <end position="386"/>
    </location>
</feature>
<dbReference type="AlphaFoldDB" id="A0A6A6SBA4"/>
<protein>
    <recommendedName>
        <fullName evidence="4 16">Phosphatidylinositol transfer protein SFH5</fullName>
        <shortName evidence="16">PITP SFH5</shortName>
    </recommendedName>
</protein>
<keyword evidence="9 16" id="KW-0256">Endoplasmic reticulum</keyword>
<evidence type="ECO:0000256" key="3">
    <source>
        <dbReference type="ARBA" id="ARBA00006667"/>
    </source>
</evidence>
<evidence type="ECO:0000256" key="4">
    <source>
        <dbReference type="ARBA" id="ARBA00018320"/>
    </source>
</evidence>
<evidence type="ECO:0000256" key="7">
    <source>
        <dbReference type="ARBA" id="ARBA00022617"/>
    </source>
</evidence>
<keyword evidence="7" id="KW-0349">Heme</keyword>
<evidence type="ECO:0000313" key="19">
    <source>
        <dbReference type="EMBL" id="KAF2645075.1"/>
    </source>
</evidence>
<feature type="compositionally biased region" description="Low complexity" evidence="17">
    <location>
        <begin position="86"/>
        <end position="103"/>
    </location>
</feature>
<keyword evidence="12 16" id="KW-0445">Lipid transport</keyword>
<dbReference type="InterPro" id="IPR011074">
    <property type="entry name" value="CRAL/TRIO_N_dom"/>
</dbReference>
<dbReference type="GO" id="GO:0005829">
    <property type="term" value="C:cytosol"/>
    <property type="evidence" value="ECO:0007669"/>
    <property type="project" value="TreeGrafter"/>
</dbReference>
<keyword evidence="13 16" id="KW-0472">Membrane</keyword>
<evidence type="ECO:0000256" key="5">
    <source>
        <dbReference type="ARBA" id="ARBA00022448"/>
    </source>
</evidence>
<organism evidence="19 20">
    <name type="scientific">Massarina eburnea CBS 473.64</name>
    <dbReference type="NCBI Taxonomy" id="1395130"/>
    <lineage>
        <taxon>Eukaryota</taxon>
        <taxon>Fungi</taxon>
        <taxon>Dikarya</taxon>
        <taxon>Ascomycota</taxon>
        <taxon>Pezizomycotina</taxon>
        <taxon>Dothideomycetes</taxon>
        <taxon>Pleosporomycetidae</taxon>
        <taxon>Pleosporales</taxon>
        <taxon>Massarineae</taxon>
        <taxon>Massarinaceae</taxon>
        <taxon>Massarina</taxon>
    </lineage>
</organism>
<evidence type="ECO:0000256" key="1">
    <source>
        <dbReference type="ARBA" id="ARBA00001970"/>
    </source>
</evidence>
<evidence type="ECO:0000256" key="2">
    <source>
        <dbReference type="ARBA" id="ARBA00004406"/>
    </source>
</evidence>
<dbReference type="SUPFAM" id="SSF46938">
    <property type="entry name" value="CRAL/TRIO N-terminal domain"/>
    <property type="match status" value="1"/>
</dbReference>
<comment type="catalytic activity">
    <reaction evidence="14">
        <text>a 1,2-diacyl-sn-glycero-3-phospho-(1D-myo-inositol)(in) = a 1,2-diacyl-sn-glycero-3-phospho-(1D-myo-inositol)(out)</text>
        <dbReference type="Rhea" id="RHEA:38691"/>
        <dbReference type="ChEBI" id="CHEBI:57880"/>
    </reaction>
    <physiologicalReaction direction="left-to-right" evidence="14">
        <dbReference type="Rhea" id="RHEA:38692"/>
    </physiologicalReaction>
</comment>
<dbReference type="GO" id="GO:0043001">
    <property type="term" value="P:Golgi to plasma membrane protein transport"/>
    <property type="evidence" value="ECO:0007669"/>
    <property type="project" value="TreeGrafter"/>
</dbReference>
<evidence type="ECO:0000256" key="17">
    <source>
        <dbReference type="SAM" id="MobiDB-lite"/>
    </source>
</evidence>
<dbReference type="SMART" id="SM00516">
    <property type="entry name" value="SEC14"/>
    <property type="match status" value="1"/>
</dbReference>
<evidence type="ECO:0000256" key="8">
    <source>
        <dbReference type="ARBA" id="ARBA00022723"/>
    </source>
</evidence>
<evidence type="ECO:0000256" key="13">
    <source>
        <dbReference type="ARBA" id="ARBA00023136"/>
    </source>
</evidence>
<comment type="similarity">
    <text evidence="3 16">Belongs to the SFH5 family.</text>
</comment>
<evidence type="ECO:0000256" key="15">
    <source>
        <dbReference type="ARBA" id="ARBA00024180"/>
    </source>
</evidence>
<dbReference type="Pfam" id="PF00650">
    <property type="entry name" value="CRAL_TRIO"/>
    <property type="match status" value="1"/>
</dbReference>
<evidence type="ECO:0000256" key="14">
    <source>
        <dbReference type="ARBA" id="ARBA00024146"/>
    </source>
</evidence>
<dbReference type="PANTHER" id="PTHR47669:SF1">
    <property type="entry name" value="PHOSPHATIDYLINOSITOL TRANSFER PROTEIN SFH5"/>
    <property type="match status" value="1"/>
</dbReference>
<dbReference type="GO" id="GO:0046872">
    <property type="term" value="F:metal ion binding"/>
    <property type="evidence" value="ECO:0007669"/>
    <property type="project" value="UniProtKB-KW"/>
</dbReference>
<feature type="compositionally biased region" description="Basic and acidic residues" evidence="17">
    <location>
        <begin position="69"/>
        <end position="83"/>
    </location>
</feature>
<evidence type="ECO:0000256" key="12">
    <source>
        <dbReference type="ARBA" id="ARBA00023055"/>
    </source>
</evidence>